<dbReference type="FunFam" id="3.40.50.720:FF:000084">
    <property type="entry name" value="Short-chain dehydrogenase reductase"/>
    <property type="match status" value="1"/>
</dbReference>
<dbReference type="Pfam" id="PF13561">
    <property type="entry name" value="adh_short_C2"/>
    <property type="match status" value="1"/>
</dbReference>
<dbReference type="GO" id="GO:0008670">
    <property type="term" value="F:2,4-dienoyl-CoA reductase (NADPH) activity"/>
    <property type="evidence" value="ECO:0007669"/>
    <property type="project" value="InterPro"/>
</dbReference>
<proteinExistence type="inferred from homology"/>
<dbReference type="STRING" id="551987.SAMN05192549_10765"/>
<dbReference type="PRINTS" id="PR00081">
    <property type="entry name" value="GDHRDH"/>
</dbReference>
<evidence type="ECO:0000313" key="4">
    <source>
        <dbReference type="EMBL" id="SHN30390.1"/>
    </source>
</evidence>
<reference evidence="5" key="1">
    <citation type="submission" date="2016-11" db="EMBL/GenBank/DDBJ databases">
        <authorList>
            <person name="Varghese N."/>
            <person name="Submissions S."/>
        </authorList>
    </citation>
    <scope>NUCLEOTIDE SEQUENCE [LARGE SCALE GENOMIC DNA]</scope>
    <source>
        <strain evidence="5">Sac-22</strain>
    </source>
</reference>
<dbReference type="EMBL" id="FRCX01000007">
    <property type="protein sequence ID" value="SHN30390.1"/>
    <property type="molecule type" value="Genomic_DNA"/>
</dbReference>
<dbReference type="AlphaFoldDB" id="A0A1M7QHY6"/>
<dbReference type="SUPFAM" id="SSF51735">
    <property type="entry name" value="NAD(P)-binding Rossmann-fold domains"/>
    <property type="match status" value="1"/>
</dbReference>
<evidence type="ECO:0000256" key="3">
    <source>
        <dbReference type="ARBA" id="ARBA00023002"/>
    </source>
</evidence>
<dbReference type="PANTHER" id="PTHR43296:SF2">
    <property type="entry name" value="PEROXISOMAL 2,4-DIENOYL-COA REDUCTASE [(3E)-ENOYL-COA-PRODUCING]"/>
    <property type="match status" value="1"/>
</dbReference>
<dbReference type="PANTHER" id="PTHR43296">
    <property type="entry name" value="PEROXISOMAL 2,4-DIENOYL-COA REDUCTASE"/>
    <property type="match status" value="1"/>
</dbReference>
<evidence type="ECO:0000256" key="1">
    <source>
        <dbReference type="ARBA" id="ARBA00006484"/>
    </source>
</evidence>
<dbReference type="Gene3D" id="3.40.50.720">
    <property type="entry name" value="NAD(P)-binding Rossmann-like Domain"/>
    <property type="match status" value="1"/>
</dbReference>
<dbReference type="RefSeq" id="WP_072786268.1">
    <property type="nucleotide sequence ID" value="NZ_FRCX01000007.1"/>
</dbReference>
<protein>
    <submittedName>
        <fullName evidence="4">NAD(P)-dependent dehydrogenase, short-chain alcohol dehydrogenase family</fullName>
    </submittedName>
</protein>
<evidence type="ECO:0000313" key="5">
    <source>
        <dbReference type="Proteomes" id="UP000184339"/>
    </source>
</evidence>
<dbReference type="InterPro" id="IPR045017">
    <property type="entry name" value="DECR2-like"/>
</dbReference>
<gene>
    <name evidence="4" type="ORF">SAMN05192549_10765</name>
</gene>
<dbReference type="InterPro" id="IPR036291">
    <property type="entry name" value="NAD(P)-bd_dom_sf"/>
</dbReference>
<sequence length="276" mass="28353">MTQIFVDGLLKGKVAVITGGGSGINQRIAETYAAAGAAVAIVGRNQDKAERAAEAIRAAGGRAIGLSADVRDHDQIYAAMFRAHQEFGRLDIVVAGAAGNFIANAVDMSSRGFRTVIDIDLVGTFNTAHAAYEFLAKPGGMLLAISASQSRLPMATQSHVCAAKAGVDMLIRTLAIEWGAVGIRCLGIAPGPVGDTEGMRRLAPDGQRSWDRLLRGIPSGRAASRDEVAAFALFLASGAADYINGAVLPIDGGQTAVGSLEFGAMLSDSLANAAAA</sequence>
<comment type="similarity">
    <text evidence="1">Belongs to the short-chain dehydrogenases/reductases (SDR) family.</text>
</comment>
<dbReference type="GO" id="GO:0009062">
    <property type="term" value="P:fatty acid catabolic process"/>
    <property type="evidence" value="ECO:0007669"/>
    <property type="project" value="InterPro"/>
</dbReference>
<evidence type="ECO:0000256" key="2">
    <source>
        <dbReference type="ARBA" id="ARBA00022857"/>
    </source>
</evidence>
<dbReference type="NCBIfam" id="NF005752">
    <property type="entry name" value="PRK07576.1"/>
    <property type="match status" value="1"/>
</dbReference>
<keyword evidence="3" id="KW-0560">Oxidoreductase</keyword>
<keyword evidence="5" id="KW-1185">Reference proteome</keyword>
<organism evidence="4 5">
    <name type="scientific">Duganella sacchari</name>
    <dbReference type="NCBI Taxonomy" id="551987"/>
    <lineage>
        <taxon>Bacteria</taxon>
        <taxon>Pseudomonadati</taxon>
        <taxon>Pseudomonadota</taxon>
        <taxon>Betaproteobacteria</taxon>
        <taxon>Burkholderiales</taxon>
        <taxon>Oxalobacteraceae</taxon>
        <taxon>Telluria group</taxon>
        <taxon>Duganella</taxon>
    </lineage>
</organism>
<keyword evidence="2" id="KW-0521">NADP</keyword>
<name>A0A1M7QHY6_9BURK</name>
<accession>A0A1M7QHY6</accession>
<dbReference type="Proteomes" id="UP000184339">
    <property type="component" value="Unassembled WGS sequence"/>
</dbReference>
<dbReference type="InterPro" id="IPR002347">
    <property type="entry name" value="SDR_fam"/>
</dbReference>
<dbReference type="OrthoDB" id="9775864at2"/>